<dbReference type="AlphaFoldDB" id="A0A1I1XMP5"/>
<keyword evidence="3" id="KW-1185">Reference proteome</keyword>
<dbReference type="STRING" id="32040.SAMN04489710_11378"/>
<reference evidence="3" key="1">
    <citation type="submission" date="2016-10" db="EMBL/GenBank/DDBJ databases">
        <authorList>
            <person name="Varghese N."/>
            <person name="Submissions S."/>
        </authorList>
    </citation>
    <scope>NUCLEOTIDE SEQUENCE [LARGE SCALE GENOMIC DNA]</scope>
    <source>
        <strain evidence="3">DSM 7481</strain>
    </source>
</reference>
<evidence type="ECO:0000313" key="3">
    <source>
        <dbReference type="Proteomes" id="UP000199517"/>
    </source>
</evidence>
<proteinExistence type="predicted"/>
<accession>A0A1I1XMP5</accession>
<dbReference type="EMBL" id="FOMQ01000013">
    <property type="protein sequence ID" value="SFE07013.1"/>
    <property type="molecule type" value="Genomic_DNA"/>
</dbReference>
<organism evidence="2 3">
    <name type="scientific">Paracidovorax konjaci</name>
    <dbReference type="NCBI Taxonomy" id="32040"/>
    <lineage>
        <taxon>Bacteria</taxon>
        <taxon>Pseudomonadati</taxon>
        <taxon>Pseudomonadota</taxon>
        <taxon>Betaproteobacteria</taxon>
        <taxon>Burkholderiales</taxon>
        <taxon>Comamonadaceae</taxon>
        <taxon>Paracidovorax</taxon>
    </lineage>
</organism>
<dbReference type="Proteomes" id="UP000199517">
    <property type="component" value="Unassembled WGS sequence"/>
</dbReference>
<sequence>MTMQTKIKWLGLGFLSAMALVIAADYGRYRCDACSVPMRPVEIRNFIGVYVNPVVALWKAKDTVSICNGTTCVEYITANQGTVWSVKAQYPDPKTAYKATGEPVAADDSYGPDPNPGGGTPPFYTGPIGLPEPSGDVAIGPLTPAPPICYMTSDYGIDGCP</sequence>
<evidence type="ECO:0000313" key="2">
    <source>
        <dbReference type="EMBL" id="SFE07013.1"/>
    </source>
</evidence>
<evidence type="ECO:0000256" key="1">
    <source>
        <dbReference type="SAM" id="MobiDB-lite"/>
    </source>
</evidence>
<feature type="region of interest" description="Disordered" evidence="1">
    <location>
        <begin position="99"/>
        <end position="128"/>
    </location>
</feature>
<gene>
    <name evidence="2" type="ORF">SAMN04489710_11378</name>
</gene>
<name>A0A1I1XMP5_9BURK</name>
<protein>
    <submittedName>
        <fullName evidence="2">Uncharacterized protein</fullName>
    </submittedName>
</protein>